<dbReference type="OrthoDB" id="10505284at2759"/>
<comment type="caution">
    <text evidence="4">The sequence shown here is derived from an EMBL/GenBank/DDBJ whole genome shotgun (WGS) entry which is preliminary data.</text>
</comment>
<dbReference type="Proteomes" id="UP000242188">
    <property type="component" value="Unassembled WGS sequence"/>
</dbReference>
<gene>
    <name evidence="4" type="ORF">KP79_PYT05798</name>
</gene>
<proteinExistence type="predicted"/>
<evidence type="ECO:0000256" key="1">
    <source>
        <dbReference type="PROSITE-ProRule" id="PRU00176"/>
    </source>
</evidence>
<sequence>MTLTRRSQEKAKDTTKPTEETAEETPEETVEAVAEAEQDTTTTDNQGETEVNGSICGLEISVGSCTWPSYVEDPDSTDIQDSTIVEEPEQEAAENGKVEDVEMKEGKTEEVDEQKEDKNDQKKDESMEVEVKEDEETKKNRLVDQLYKSEFLKSVTETITIEPVKSQMLKNEEFIGLLSKAKVLNLQMEHQTGTVKLTFAPYREWMASRILKGLNRLQKEDAKLNLECSEALKALLELEKAGKLKGDTREQQTSKCLYVTNIPKDTTEETMKAFFPKCVKVFVRGESEESALGWAVMEFSSKTDMEESFESQKEIEMGESKIPVSKVKPFEKRGKGFKGKGKYQNKGGLKGSGDKANLSGSAKTKPIAAGGDKPKGGSQQSNASMKANDLKRKAQNQKMQQFNSNQKRRKLGGGPMSGPIGSFQFGNRNNKNMRGSGMGMSILGNPRGGNSMMNLGIGPSVPNMMGMGGNMGGNMGNMMGMGGNMGGNMGGMGMGQNMGMMGNNMGGNMSSFNNMGGNMGNQKNKRNNKRGGNMDNRGGQWSGGPGRQQDGPSDELSSKLSNVLSKQRMGQDSDSDMVSMLESALKAAQKRMSNKDTSPMDRDRGRMLPPSAFSGSVASGVGQGNKKQRPRQNKKNQNSMSSRWGSGSGSGSAGNYGDHSGSSTTSFISTTGGNYGSRDSSSGYGGSSYNSGATYDSPPSYGGSSGSSSSYFGGTYGGTTDQPNTGSSYYDQANNYGTTQSSYNDTSSYAAKSPSQTFDYYIHLYQISPLCILEALVLWLMCTISHNTVANVYHFSQHKDLRVPFPTAQWLMCTISHRTRTYVYHFPQHSG</sequence>
<dbReference type="SUPFAM" id="SSF54928">
    <property type="entry name" value="RNA-binding domain, RBD"/>
    <property type="match status" value="1"/>
</dbReference>
<organism evidence="4 5">
    <name type="scientific">Mizuhopecten yessoensis</name>
    <name type="common">Japanese scallop</name>
    <name type="synonym">Patinopecten yessoensis</name>
    <dbReference type="NCBI Taxonomy" id="6573"/>
    <lineage>
        <taxon>Eukaryota</taxon>
        <taxon>Metazoa</taxon>
        <taxon>Spiralia</taxon>
        <taxon>Lophotrochozoa</taxon>
        <taxon>Mollusca</taxon>
        <taxon>Bivalvia</taxon>
        <taxon>Autobranchia</taxon>
        <taxon>Pteriomorphia</taxon>
        <taxon>Pectinida</taxon>
        <taxon>Pectinoidea</taxon>
        <taxon>Pectinidae</taxon>
        <taxon>Mizuhopecten</taxon>
    </lineage>
</organism>
<feature type="compositionally biased region" description="Low complexity" evidence="2">
    <location>
        <begin position="655"/>
        <end position="664"/>
    </location>
</feature>
<keyword evidence="1" id="KW-0694">RNA-binding</keyword>
<feature type="compositionally biased region" description="Polar residues" evidence="2">
    <location>
        <begin position="558"/>
        <end position="572"/>
    </location>
</feature>
<feature type="compositionally biased region" description="Low complexity" evidence="2">
    <location>
        <begin position="509"/>
        <end position="522"/>
    </location>
</feature>
<feature type="region of interest" description="Disordered" evidence="2">
    <location>
        <begin position="312"/>
        <end position="417"/>
    </location>
</feature>
<dbReference type="InterPro" id="IPR000504">
    <property type="entry name" value="RRM_dom"/>
</dbReference>
<feature type="region of interest" description="Disordered" evidence="2">
    <location>
        <begin position="1"/>
        <end position="54"/>
    </location>
</feature>
<dbReference type="GO" id="GO:0003723">
    <property type="term" value="F:RNA binding"/>
    <property type="evidence" value="ECO:0007669"/>
    <property type="project" value="UniProtKB-UniRule"/>
</dbReference>
<keyword evidence="5" id="KW-1185">Reference proteome</keyword>
<evidence type="ECO:0000259" key="3">
    <source>
        <dbReference type="PROSITE" id="PS50102"/>
    </source>
</evidence>
<dbReference type="InterPro" id="IPR012677">
    <property type="entry name" value="Nucleotide-bd_a/b_plait_sf"/>
</dbReference>
<evidence type="ECO:0000256" key="2">
    <source>
        <dbReference type="SAM" id="MobiDB-lite"/>
    </source>
</evidence>
<feature type="compositionally biased region" description="Low complexity" evidence="2">
    <location>
        <begin position="611"/>
        <end position="620"/>
    </location>
</feature>
<feature type="compositionally biased region" description="Basic and acidic residues" evidence="2">
    <location>
        <begin position="1"/>
        <end position="19"/>
    </location>
</feature>
<feature type="region of interest" description="Disordered" evidence="2">
    <location>
        <begin position="85"/>
        <end position="136"/>
    </location>
</feature>
<feature type="region of interest" description="Disordered" evidence="2">
    <location>
        <begin position="509"/>
        <end position="664"/>
    </location>
</feature>
<protein>
    <recommendedName>
        <fullName evidence="3">RRM domain-containing protein</fullName>
    </recommendedName>
</protein>
<feature type="domain" description="RRM" evidence="3">
    <location>
        <begin position="255"/>
        <end position="329"/>
    </location>
</feature>
<feature type="compositionally biased region" description="Polar residues" evidence="2">
    <location>
        <begin position="396"/>
        <end position="405"/>
    </location>
</feature>
<dbReference type="AlphaFoldDB" id="A0A210QT14"/>
<accession>A0A210QT14</accession>
<dbReference type="EMBL" id="NEDP02002058">
    <property type="protein sequence ID" value="OWF51871.1"/>
    <property type="molecule type" value="Genomic_DNA"/>
</dbReference>
<evidence type="ECO:0000313" key="5">
    <source>
        <dbReference type="Proteomes" id="UP000242188"/>
    </source>
</evidence>
<feature type="compositionally biased region" description="Low complexity" evidence="2">
    <location>
        <begin position="530"/>
        <end position="539"/>
    </location>
</feature>
<dbReference type="InterPro" id="IPR035979">
    <property type="entry name" value="RBD_domain_sf"/>
</dbReference>
<name>A0A210QT14_MIZYE</name>
<evidence type="ECO:0000313" key="4">
    <source>
        <dbReference type="EMBL" id="OWF51871.1"/>
    </source>
</evidence>
<feature type="compositionally biased region" description="Basic and acidic residues" evidence="2">
    <location>
        <begin position="94"/>
        <end position="136"/>
    </location>
</feature>
<reference evidence="4 5" key="1">
    <citation type="journal article" date="2017" name="Nat. Ecol. Evol.">
        <title>Scallop genome provides insights into evolution of bilaterian karyotype and development.</title>
        <authorList>
            <person name="Wang S."/>
            <person name="Zhang J."/>
            <person name="Jiao W."/>
            <person name="Li J."/>
            <person name="Xun X."/>
            <person name="Sun Y."/>
            <person name="Guo X."/>
            <person name="Huan P."/>
            <person name="Dong B."/>
            <person name="Zhang L."/>
            <person name="Hu X."/>
            <person name="Sun X."/>
            <person name="Wang J."/>
            <person name="Zhao C."/>
            <person name="Wang Y."/>
            <person name="Wang D."/>
            <person name="Huang X."/>
            <person name="Wang R."/>
            <person name="Lv J."/>
            <person name="Li Y."/>
            <person name="Zhang Z."/>
            <person name="Liu B."/>
            <person name="Lu W."/>
            <person name="Hui Y."/>
            <person name="Liang J."/>
            <person name="Zhou Z."/>
            <person name="Hou R."/>
            <person name="Li X."/>
            <person name="Liu Y."/>
            <person name="Li H."/>
            <person name="Ning X."/>
            <person name="Lin Y."/>
            <person name="Zhao L."/>
            <person name="Xing Q."/>
            <person name="Dou J."/>
            <person name="Li Y."/>
            <person name="Mao J."/>
            <person name="Guo H."/>
            <person name="Dou H."/>
            <person name="Li T."/>
            <person name="Mu C."/>
            <person name="Jiang W."/>
            <person name="Fu Q."/>
            <person name="Fu X."/>
            <person name="Miao Y."/>
            <person name="Liu J."/>
            <person name="Yu Q."/>
            <person name="Li R."/>
            <person name="Liao H."/>
            <person name="Li X."/>
            <person name="Kong Y."/>
            <person name="Jiang Z."/>
            <person name="Chourrout D."/>
            <person name="Li R."/>
            <person name="Bao Z."/>
        </authorList>
    </citation>
    <scope>NUCLEOTIDE SEQUENCE [LARGE SCALE GENOMIC DNA]</scope>
    <source>
        <strain evidence="4 5">PY_sf001</strain>
    </source>
</reference>
<dbReference type="Gene3D" id="3.30.70.330">
    <property type="match status" value="1"/>
</dbReference>
<feature type="compositionally biased region" description="Acidic residues" evidence="2">
    <location>
        <begin position="20"/>
        <end position="38"/>
    </location>
</feature>
<dbReference type="PROSITE" id="PS50102">
    <property type="entry name" value="RRM"/>
    <property type="match status" value="1"/>
</dbReference>
<feature type="compositionally biased region" description="Low complexity" evidence="2">
    <location>
        <begin position="635"/>
        <end position="645"/>
    </location>
</feature>
<dbReference type="Pfam" id="PF00076">
    <property type="entry name" value="RRM_1"/>
    <property type="match status" value="1"/>
</dbReference>